<dbReference type="EMBL" id="OZ034816">
    <property type="protein sequence ID" value="CAL1377273.1"/>
    <property type="molecule type" value="Genomic_DNA"/>
</dbReference>
<evidence type="ECO:0000313" key="2">
    <source>
        <dbReference type="Proteomes" id="UP001497516"/>
    </source>
</evidence>
<evidence type="ECO:0000313" key="1">
    <source>
        <dbReference type="EMBL" id="CAL1377273.1"/>
    </source>
</evidence>
<organism evidence="1 2">
    <name type="scientific">Linum trigynum</name>
    <dbReference type="NCBI Taxonomy" id="586398"/>
    <lineage>
        <taxon>Eukaryota</taxon>
        <taxon>Viridiplantae</taxon>
        <taxon>Streptophyta</taxon>
        <taxon>Embryophyta</taxon>
        <taxon>Tracheophyta</taxon>
        <taxon>Spermatophyta</taxon>
        <taxon>Magnoliopsida</taxon>
        <taxon>eudicotyledons</taxon>
        <taxon>Gunneridae</taxon>
        <taxon>Pentapetalae</taxon>
        <taxon>rosids</taxon>
        <taxon>fabids</taxon>
        <taxon>Malpighiales</taxon>
        <taxon>Linaceae</taxon>
        <taxon>Linum</taxon>
    </lineage>
</organism>
<dbReference type="Proteomes" id="UP001497516">
    <property type="component" value="Chromosome 3"/>
</dbReference>
<proteinExistence type="predicted"/>
<sequence length="111" mass="11217">MVGLGSTAFFSHSHSGHRKLLGVGRDKGLESRPGTIVLLVTGLLLTVSAAIDSIIGLSALAHSLAGIEEAASTAAEVNWIMNLLQDKSSAVGGEGALVAGGFEFNESGAVE</sequence>
<protein>
    <submittedName>
        <fullName evidence="1">Uncharacterized protein</fullName>
    </submittedName>
</protein>
<name>A0AAV2DV40_9ROSI</name>
<dbReference type="AlphaFoldDB" id="A0AAV2DV40"/>
<gene>
    <name evidence="1" type="ORF">LTRI10_LOCUS18934</name>
</gene>
<keyword evidence="2" id="KW-1185">Reference proteome</keyword>
<accession>A0AAV2DV40</accession>
<reference evidence="1 2" key="1">
    <citation type="submission" date="2024-04" db="EMBL/GenBank/DDBJ databases">
        <authorList>
            <person name="Fracassetti M."/>
        </authorList>
    </citation>
    <scope>NUCLEOTIDE SEQUENCE [LARGE SCALE GENOMIC DNA]</scope>
</reference>